<dbReference type="Pfam" id="PF01265">
    <property type="entry name" value="Cyto_heme_lyase"/>
    <property type="match status" value="1"/>
</dbReference>
<dbReference type="EnsemblMetazoa" id="AFAF019904-RA">
    <property type="protein sequence ID" value="AFAF019904-PA"/>
    <property type="gene ID" value="AFAF019904"/>
</dbReference>
<dbReference type="Proteomes" id="UP000075886">
    <property type="component" value="Unassembled WGS sequence"/>
</dbReference>
<evidence type="ECO:0000256" key="11">
    <source>
        <dbReference type="ARBA" id="ARBA00023944"/>
    </source>
</evidence>
<dbReference type="PANTHER" id="PTHR12743">
    <property type="entry name" value="CYTOCHROME C1 HEME LYASE"/>
    <property type="match status" value="1"/>
</dbReference>
<evidence type="ECO:0000313" key="15">
    <source>
        <dbReference type="Proteomes" id="UP000075886"/>
    </source>
</evidence>
<reference evidence="14" key="2">
    <citation type="submission" date="2020-05" db="UniProtKB">
        <authorList>
            <consortium name="EnsemblMetazoa"/>
        </authorList>
    </citation>
    <scope>IDENTIFICATION</scope>
    <source>
        <strain evidence="14">FAR1</strain>
    </source>
</reference>
<evidence type="ECO:0000256" key="6">
    <source>
        <dbReference type="ARBA" id="ARBA00022792"/>
    </source>
</evidence>
<keyword evidence="7" id="KW-0408">Iron</keyword>
<dbReference type="EMBL" id="AXCN02000084">
    <property type="status" value="NOT_ANNOTATED_CDS"/>
    <property type="molecule type" value="Genomic_DNA"/>
</dbReference>
<comment type="similarity">
    <text evidence="2">Belongs to the cytochrome c-type heme lyase family.</text>
</comment>
<evidence type="ECO:0000256" key="12">
    <source>
        <dbReference type="ARBA" id="ARBA00031372"/>
    </source>
</evidence>
<evidence type="ECO:0000256" key="8">
    <source>
        <dbReference type="ARBA" id="ARBA00023128"/>
    </source>
</evidence>
<organism evidence="14 15">
    <name type="scientific">Anopheles farauti</name>
    <dbReference type="NCBI Taxonomy" id="69004"/>
    <lineage>
        <taxon>Eukaryota</taxon>
        <taxon>Metazoa</taxon>
        <taxon>Ecdysozoa</taxon>
        <taxon>Arthropoda</taxon>
        <taxon>Hexapoda</taxon>
        <taxon>Insecta</taxon>
        <taxon>Pterygota</taxon>
        <taxon>Neoptera</taxon>
        <taxon>Endopterygota</taxon>
        <taxon>Diptera</taxon>
        <taxon>Nematocera</taxon>
        <taxon>Culicoidea</taxon>
        <taxon>Culicidae</taxon>
        <taxon>Anophelinae</taxon>
        <taxon>Anopheles</taxon>
    </lineage>
</organism>
<accession>A0A182QZD1</accession>
<feature type="compositionally biased region" description="Polar residues" evidence="13">
    <location>
        <begin position="879"/>
        <end position="888"/>
    </location>
</feature>
<dbReference type="PROSITE" id="PS00822">
    <property type="entry name" value="CYTO_HEME_LYASE_2"/>
    <property type="match status" value="1"/>
</dbReference>
<evidence type="ECO:0000313" key="14">
    <source>
        <dbReference type="EnsemblMetazoa" id="AFAF019904-PA"/>
    </source>
</evidence>
<keyword evidence="5" id="KW-0479">Metal-binding</keyword>
<dbReference type="GO" id="GO:0004408">
    <property type="term" value="F:holocytochrome-c synthase activity"/>
    <property type="evidence" value="ECO:0007669"/>
    <property type="project" value="UniProtKB-EC"/>
</dbReference>
<evidence type="ECO:0000256" key="13">
    <source>
        <dbReference type="SAM" id="MobiDB-lite"/>
    </source>
</evidence>
<name>A0A182QZD1_9DIPT</name>
<protein>
    <recommendedName>
        <fullName evidence="3">holocytochrome-c synthase</fullName>
        <ecNumber evidence="3">4.4.1.17</ecNumber>
    </recommendedName>
    <alternativeName>
        <fullName evidence="12">Cytochrome c-type heme lyase</fullName>
    </alternativeName>
</protein>
<evidence type="ECO:0000256" key="2">
    <source>
        <dbReference type="ARBA" id="ARBA00007255"/>
    </source>
</evidence>
<evidence type="ECO:0000256" key="3">
    <source>
        <dbReference type="ARBA" id="ARBA00012218"/>
    </source>
</evidence>
<evidence type="ECO:0000256" key="1">
    <source>
        <dbReference type="ARBA" id="ARBA00004273"/>
    </source>
</evidence>
<keyword evidence="8" id="KW-0496">Mitochondrion</keyword>
<dbReference type="AlphaFoldDB" id="A0A182QZD1"/>
<evidence type="ECO:0000256" key="5">
    <source>
        <dbReference type="ARBA" id="ARBA00022723"/>
    </source>
</evidence>
<keyword evidence="10" id="KW-0456">Lyase</keyword>
<evidence type="ECO:0000256" key="7">
    <source>
        <dbReference type="ARBA" id="ARBA00023004"/>
    </source>
</evidence>
<evidence type="ECO:0000256" key="4">
    <source>
        <dbReference type="ARBA" id="ARBA00022617"/>
    </source>
</evidence>
<proteinExistence type="inferred from homology"/>
<dbReference type="PROSITE" id="PS00821">
    <property type="entry name" value="CYTO_HEME_LYASE_1"/>
    <property type="match status" value="1"/>
</dbReference>
<evidence type="ECO:0000256" key="10">
    <source>
        <dbReference type="ARBA" id="ARBA00023239"/>
    </source>
</evidence>
<dbReference type="PANTHER" id="PTHR12743:SF0">
    <property type="entry name" value="HOLOCYTOCHROME C-TYPE SYNTHASE"/>
    <property type="match status" value="1"/>
</dbReference>
<feature type="compositionally biased region" description="Acidic residues" evidence="13">
    <location>
        <begin position="912"/>
        <end position="926"/>
    </location>
</feature>
<dbReference type="STRING" id="69004.A0A182QZD1"/>
<dbReference type="SUPFAM" id="SSF48371">
    <property type="entry name" value="ARM repeat"/>
    <property type="match status" value="1"/>
</dbReference>
<reference evidence="15" key="1">
    <citation type="submission" date="2014-01" db="EMBL/GenBank/DDBJ databases">
        <title>The Genome Sequence of Anopheles farauti FAR1 (V2).</title>
        <authorList>
            <consortium name="The Broad Institute Genomics Platform"/>
            <person name="Neafsey D.E."/>
            <person name="Besansky N."/>
            <person name="Howell P."/>
            <person name="Walton C."/>
            <person name="Young S.K."/>
            <person name="Zeng Q."/>
            <person name="Gargeya S."/>
            <person name="Fitzgerald M."/>
            <person name="Haas B."/>
            <person name="Abouelleil A."/>
            <person name="Allen A.W."/>
            <person name="Alvarado L."/>
            <person name="Arachchi H.M."/>
            <person name="Berlin A.M."/>
            <person name="Chapman S.B."/>
            <person name="Gainer-Dewar J."/>
            <person name="Goldberg J."/>
            <person name="Griggs A."/>
            <person name="Gujja S."/>
            <person name="Hansen M."/>
            <person name="Howarth C."/>
            <person name="Imamovic A."/>
            <person name="Ireland A."/>
            <person name="Larimer J."/>
            <person name="McCowan C."/>
            <person name="Murphy C."/>
            <person name="Pearson M."/>
            <person name="Poon T.W."/>
            <person name="Priest M."/>
            <person name="Roberts A."/>
            <person name="Saif S."/>
            <person name="Shea T."/>
            <person name="Sisk P."/>
            <person name="Sykes S."/>
            <person name="Wortman J."/>
            <person name="Nusbaum C."/>
            <person name="Birren B."/>
        </authorList>
    </citation>
    <scope>NUCLEOTIDE SEQUENCE [LARGE SCALE GENOMIC DNA]</scope>
    <source>
        <strain evidence="15">FAR1</strain>
    </source>
</reference>
<keyword evidence="4" id="KW-0349">Heme</keyword>
<dbReference type="EC" id="4.4.1.17" evidence="3"/>
<dbReference type="InterPro" id="IPR000511">
    <property type="entry name" value="Holocyt_c/c1_synthase"/>
</dbReference>
<feature type="region of interest" description="Disordered" evidence="13">
    <location>
        <begin position="1032"/>
        <end position="1059"/>
    </location>
</feature>
<keyword evidence="15" id="KW-1185">Reference proteome</keyword>
<feature type="region of interest" description="Disordered" evidence="13">
    <location>
        <begin position="877"/>
        <end position="933"/>
    </location>
</feature>
<evidence type="ECO:0000256" key="9">
    <source>
        <dbReference type="ARBA" id="ARBA00023136"/>
    </source>
</evidence>
<keyword evidence="9" id="KW-0472">Membrane</keyword>
<dbReference type="GO" id="GO:0046872">
    <property type="term" value="F:metal ion binding"/>
    <property type="evidence" value="ECO:0007669"/>
    <property type="project" value="UniProtKB-KW"/>
</dbReference>
<dbReference type="InterPro" id="IPR016024">
    <property type="entry name" value="ARM-type_fold"/>
</dbReference>
<keyword evidence="6" id="KW-0999">Mitochondrion inner membrane</keyword>
<dbReference type="VEuPathDB" id="VectorBase:AFAF019904"/>
<dbReference type="GO" id="GO:0005743">
    <property type="term" value="C:mitochondrial inner membrane"/>
    <property type="evidence" value="ECO:0007669"/>
    <property type="project" value="UniProtKB-SubCell"/>
</dbReference>
<comment type="subcellular location">
    <subcellularLocation>
        <location evidence="1">Mitochondrion inner membrane</location>
    </subcellularLocation>
</comment>
<comment type="catalytic activity">
    <reaction evidence="11">
        <text>holo-[cytochrome c] = apo-[cytochrome c] + heme b</text>
        <dbReference type="Rhea" id="RHEA:22648"/>
        <dbReference type="Rhea" id="RHEA-COMP:10725"/>
        <dbReference type="Rhea" id="RHEA-COMP:10726"/>
        <dbReference type="ChEBI" id="CHEBI:29950"/>
        <dbReference type="ChEBI" id="CHEBI:60344"/>
        <dbReference type="ChEBI" id="CHEBI:83739"/>
        <dbReference type="EC" id="4.4.1.17"/>
    </reaction>
    <physiologicalReaction direction="right-to-left" evidence="11">
        <dbReference type="Rhea" id="RHEA:22650"/>
    </physiologicalReaction>
</comment>
<sequence length="1079" mass="119712">MGNTVSAAEKVASNIVPSSIAKGEEATLPKGHPTIGDKLAFAGNPPPECPMHQKQPPKEQPVLVSECPVKHDGAEINPLNMMPAGNQNPSPGQPFPLPTERQTSSIPKVTADGKQEFWQYPSQQMFWNAMLRKGWRWEKDDIAPKDMDDIIKIHNANNEQAWQEVLKWEALHVRECGNPRLKSFGGKATEYSPRARIRNMMGYELPFDRHDWIVDRCGKEVRYIIDYYDGGMVDEKYKFALLDVRPAMDSFENVWDRMKPHNDLDALFTKIGNLLNNYKTRDRGLKILVHLLPECPLELVEEKAQFYLSVCIRVCDQSGRHQSLPLVYEVVQLLISRSLSSNELQKLFISSLPKLVGPVGPKLIASAIPSSLRVMEQIMQHYAGSCGPVKGRIEMFLYSLVDATDPAVVDGTAKCFLLLQQIRGGGQHGTLHKKTWQIYYQKLIDTIHDLLNKIFVHTPETFDEEEDLDCLKLPPLEKTTNAVRKAQLLSVRACNLIAYLDEAIVGPYPVAKPIIPFKALNLVLRGLSVTCEAMSKNAIAENITFGTFLPSLHHGLLGVLDALVLSLGSNMLVFADSIYEQFPKCLRATQTSAGDTGGMKKSFTRLRIKIYGSIQLWCEKMRYGSSIEAVNEALLEQIVRDITPYESEITLKMGATNNKRLSSRARRKLQKEQNAATALNQVHSSGGAAVAENKEQLIDRGNETLCQAALECLTVVLQSAGCFIKPVTQKLLQEKIVPLCFSLIMQPQLAGLYSNDKVRVALLRAFAALIVNPHHHCPPPLQYAGYIFNTLQTTDSSAAVRSTAAELARTVELVVHPWKETLYFPADKAAIKDALVNKDKHPLVMLFERPAYPVKEANGEAHNGNGDDDIVLEPEVSVSPKQPTTNESATEKEDVAYESDGEINESLAVTEASDESIVEEEDEDPEKEQQSEAVGWVEHVDDSIEVVETNTITPPALDRSRGNNGYDEGIIELAEGESDKVEVPPVVSVLDSDEEQTVERVDDDDDVVEVPMQTDDSGVKQQVNGRDNLKHSIASETNDGGSSKKAKLLPGSDTNGSIDKVKNIDDIVEEMVAEFVDEP</sequence>